<sequence>MANTKKASTSKENKVVSALNQQVVDWTVLYTKLHNYHWYVKGPTFFALHEKFEELYNQAGTYIDELAERILAIGGHPVATLKEALELSVIKEAKKNLSAEEMVSDLAKDFDKLIAQLKESQETAEAAGDEMTADMFLGMITDLEKHNWMLKSYLG</sequence>
<dbReference type="PROSITE" id="PS00818">
    <property type="entry name" value="DPS_1"/>
    <property type="match status" value="1"/>
</dbReference>
<comment type="caution">
    <text evidence="5">The sequence shown here is derived from an EMBL/GenBank/DDBJ whole genome shotgun (WGS) entry which is preliminary data.</text>
</comment>
<dbReference type="AlphaFoldDB" id="A0A4R6BHX4"/>
<dbReference type="Pfam" id="PF00210">
    <property type="entry name" value="Ferritin"/>
    <property type="match status" value="1"/>
</dbReference>
<dbReference type="Proteomes" id="UP000295328">
    <property type="component" value="Unassembled WGS sequence"/>
</dbReference>
<dbReference type="OrthoDB" id="9797023at2"/>
<dbReference type="InterPro" id="IPR002177">
    <property type="entry name" value="DPS_DNA-bd"/>
</dbReference>
<dbReference type="CDD" id="cd01043">
    <property type="entry name" value="DPS"/>
    <property type="match status" value="1"/>
</dbReference>
<dbReference type="PRINTS" id="PR01346">
    <property type="entry name" value="HELNAPAPROT"/>
</dbReference>
<dbReference type="PANTHER" id="PTHR42932:SF1">
    <property type="entry name" value="GENERAL STRESS PROTEIN 20U"/>
    <property type="match status" value="1"/>
</dbReference>
<evidence type="ECO:0000256" key="3">
    <source>
        <dbReference type="SAM" id="Coils"/>
    </source>
</evidence>
<comment type="similarity">
    <text evidence="1 2">Belongs to the Dps family.</text>
</comment>
<dbReference type="Gene3D" id="1.20.1260.10">
    <property type="match status" value="1"/>
</dbReference>
<dbReference type="PIRSF" id="PIRSF005900">
    <property type="entry name" value="Dps"/>
    <property type="match status" value="1"/>
</dbReference>
<dbReference type="InterPro" id="IPR009078">
    <property type="entry name" value="Ferritin-like_SF"/>
</dbReference>
<dbReference type="InterPro" id="IPR012347">
    <property type="entry name" value="Ferritin-like"/>
</dbReference>
<evidence type="ECO:0000313" key="5">
    <source>
        <dbReference type="EMBL" id="TDM01145.1"/>
    </source>
</evidence>
<organism evidence="5 6">
    <name type="scientific">Macrococcus hajekii</name>
    <dbReference type="NCBI Taxonomy" id="198482"/>
    <lineage>
        <taxon>Bacteria</taxon>
        <taxon>Bacillati</taxon>
        <taxon>Bacillota</taxon>
        <taxon>Bacilli</taxon>
        <taxon>Bacillales</taxon>
        <taxon>Staphylococcaceae</taxon>
        <taxon>Macrococcus</taxon>
    </lineage>
</organism>
<dbReference type="InterPro" id="IPR008331">
    <property type="entry name" value="Ferritin_DPS_dom"/>
</dbReference>
<dbReference type="SUPFAM" id="SSF47240">
    <property type="entry name" value="Ferritin-like"/>
    <property type="match status" value="1"/>
</dbReference>
<name>A0A4R6BHX4_9STAP</name>
<evidence type="ECO:0000256" key="1">
    <source>
        <dbReference type="ARBA" id="ARBA00009497"/>
    </source>
</evidence>
<dbReference type="GO" id="GO:0008199">
    <property type="term" value="F:ferric iron binding"/>
    <property type="evidence" value="ECO:0007669"/>
    <property type="project" value="InterPro"/>
</dbReference>
<dbReference type="PANTHER" id="PTHR42932">
    <property type="entry name" value="GENERAL STRESS PROTEIN 20U"/>
    <property type="match status" value="1"/>
</dbReference>
<dbReference type="PROSITE" id="PS00819">
    <property type="entry name" value="DPS_2"/>
    <property type="match status" value="1"/>
</dbReference>
<dbReference type="EMBL" id="SCWE01000006">
    <property type="protein sequence ID" value="TDM01145.1"/>
    <property type="molecule type" value="Genomic_DNA"/>
</dbReference>
<accession>A0A4R6BHX4</accession>
<dbReference type="GO" id="GO:0016722">
    <property type="term" value="F:oxidoreductase activity, acting on metal ions"/>
    <property type="evidence" value="ECO:0007669"/>
    <property type="project" value="InterPro"/>
</dbReference>
<reference evidence="5 6" key="1">
    <citation type="submission" date="2019-01" db="EMBL/GenBank/DDBJ databases">
        <title>Draft genome sequences of the type strains of six Macrococcus species.</title>
        <authorList>
            <person name="Mazhar S."/>
            <person name="Altermann E."/>
            <person name="Hill C."/>
            <person name="Mcauliffe O."/>
        </authorList>
    </citation>
    <scope>NUCLEOTIDE SEQUENCE [LARGE SCALE GENOMIC DNA]</scope>
    <source>
        <strain evidence="5 6">CCM4809</strain>
    </source>
</reference>
<keyword evidence="3" id="KW-0175">Coiled coil</keyword>
<feature type="domain" description="Ferritin/DPS" evidence="4">
    <location>
        <begin position="17"/>
        <end position="155"/>
    </location>
</feature>
<evidence type="ECO:0000259" key="4">
    <source>
        <dbReference type="Pfam" id="PF00210"/>
    </source>
</evidence>
<gene>
    <name evidence="5" type="ORF">ERX37_10725</name>
</gene>
<proteinExistence type="inferred from homology"/>
<evidence type="ECO:0000256" key="2">
    <source>
        <dbReference type="RuleBase" id="RU003875"/>
    </source>
</evidence>
<dbReference type="InterPro" id="IPR023188">
    <property type="entry name" value="DPS_DNA-bd_CS"/>
</dbReference>
<evidence type="ECO:0000313" key="6">
    <source>
        <dbReference type="Proteomes" id="UP000295328"/>
    </source>
</evidence>
<feature type="coiled-coil region" evidence="3">
    <location>
        <begin position="103"/>
        <end position="130"/>
    </location>
</feature>
<protein>
    <submittedName>
        <fullName evidence="5">DNA starvation/stationary phase protection protein</fullName>
    </submittedName>
</protein>
<keyword evidence="6" id="KW-1185">Reference proteome</keyword>
<dbReference type="RefSeq" id="WP_133430677.1">
    <property type="nucleotide sequence ID" value="NZ_BMCC01000006.1"/>
</dbReference>